<reference evidence="3" key="1">
    <citation type="submission" date="2017-09" db="EMBL/GenBank/DDBJ databases">
        <title>Depth-based differentiation of microbial function through sediment-hosted aquifers and enrichment of novel symbionts in the deep terrestrial subsurface.</title>
        <authorList>
            <person name="Probst A.J."/>
            <person name="Ladd B."/>
            <person name="Jarett J.K."/>
            <person name="Geller-Mcgrath D.E."/>
            <person name="Sieber C.M.K."/>
            <person name="Emerson J.B."/>
            <person name="Anantharaman K."/>
            <person name="Thomas B.C."/>
            <person name="Malmstrom R."/>
            <person name="Stieglmeier M."/>
            <person name="Klingl A."/>
            <person name="Woyke T."/>
            <person name="Ryan C.M."/>
            <person name="Banfield J.F."/>
        </authorList>
    </citation>
    <scope>NUCLEOTIDE SEQUENCE [LARGE SCALE GENOMIC DNA]</scope>
</reference>
<feature type="non-terminal residue" evidence="2">
    <location>
        <position position="1"/>
    </location>
</feature>
<evidence type="ECO:0000256" key="1">
    <source>
        <dbReference type="SAM" id="MobiDB-lite"/>
    </source>
</evidence>
<accession>A0A2M7FDP3</accession>
<sequence>TRQGNDVSLPGSSNGVSVPGNSGTPLPTFVGGSVFGDPSPYRGIVSMNHYVSGTGSDQKKEYIEIYVPQNAGVPVDLSGWTFSSDASGSSAGIPQGTEVPTSGVVNASQNIILSPGERAIVISGQSPIGSSFRENKCMGYFSTFQSFYPSLPQNCPTPSNELESFYGAGYIRDQACIEYVNKIPRCQVTLSPPVNVSGACQNFLITYLNYNGCVNAHRNDTDFKSKTWRIYLGRTSPMWRTKNELVKLLDINGKTVDAFSY</sequence>
<proteinExistence type="predicted"/>
<evidence type="ECO:0000313" key="2">
    <source>
        <dbReference type="EMBL" id="PIV87104.1"/>
    </source>
</evidence>
<evidence type="ECO:0000313" key="3">
    <source>
        <dbReference type="Proteomes" id="UP000228497"/>
    </source>
</evidence>
<dbReference type="EMBL" id="PFFD01000065">
    <property type="protein sequence ID" value="PIV87104.1"/>
    <property type="molecule type" value="Genomic_DNA"/>
</dbReference>
<protein>
    <recommendedName>
        <fullName evidence="4">LTD domain-containing protein</fullName>
    </recommendedName>
</protein>
<evidence type="ECO:0008006" key="4">
    <source>
        <dbReference type="Google" id="ProtNLM"/>
    </source>
</evidence>
<name>A0A2M7FDP3_9BACT</name>
<feature type="compositionally biased region" description="Low complexity" evidence="1">
    <location>
        <begin position="10"/>
        <end position="23"/>
    </location>
</feature>
<dbReference type="Proteomes" id="UP000228497">
    <property type="component" value="Unassembled WGS sequence"/>
</dbReference>
<feature type="region of interest" description="Disordered" evidence="1">
    <location>
        <begin position="1"/>
        <end position="23"/>
    </location>
</feature>
<gene>
    <name evidence="2" type="ORF">COW49_01435</name>
</gene>
<comment type="caution">
    <text evidence="2">The sequence shown here is derived from an EMBL/GenBank/DDBJ whole genome shotgun (WGS) entry which is preliminary data.</text>
</comment>
<dbReference type="AlphaFoldDB" id="A0A2M7FDP3"/>
<organism evidence="2 3">
    <name type="scientific">Candidatus Kaiserbacteria bacterium CG17_big_fil_post_rev_8_21_14_2_50_51_7</name>
    <dbReference type="NCBI Taxonomy" id="1974613"/>
    <lineage>
        <taxon>Bacteria</taxon>
        <taxon>Candidatus Kaiseribacteriota</taxon>
    </lineage>
</organism>